<dbReference type="PROSITE" id="PS50850">
    <property type="entry name" value="MFS"/>
    <property type="match status" value="1"/>
</dbReference>
<evidence type="ECO:0000313" key="10">
    <source>
        <dbReference type="EMBL" id="KAA4532684.1"/>
    </source>
</evidence>
<feature type="transmembrane region" description="Helical" evidence="8">
    <location>
        <begin position="51"/>
        <end position="69"/>
    </location>
</feature>
<evidence type="ECO:0000313" key="15">
    <source>
        <dbReference type="Proteomes" id="UP000478493"/>
    </source>
</evidence>
<evidence type="ECO:0000313" key="14">
    <source>
        <dbReference type="Proteomes" id="UP000183670"/>
    </source>
</evidence>
<dbReference type="Proteomes" id="UP000181870">
    <property type="component" value="Unassembled WGS sequence"/>
</dbReference>
<feature type="transmembrane region" description="Helical" evidence="8">
    <location>
        <begin position="81"/>
        <end position="99"/>
    </location>
</feature>
<dbReference type="PANTHER" id="PTHR23517">
    <property type="entry name" value="RESISTANCE PROTEIN MDTM, PUTATIVE-RELATED-RELATED"/>
    <property type="match status" value="1"/>
</dbReference>
<dbReference type="AlphaFoldDB" id="A0A1G6GA50"/>
<feature type="transmembrane region" description="Helical" evidence="8">
    <location>
        <begin position="270"/>
        <end position="287"/>
    </location>
</feature>
<accession>A0A1G6GA50</accession>
<dbReference type="InterPro" id="IPR036259">
    <property type="entry name" value="MFS_trans_sf"/>
</dbReference>
<dbReference type="GO" id="GO:0022857">
    <property type="term" value="F:transmembrane transporter activity"/>
    <property type="evidence" value="ECO:0007669"/>
    <property type="project" value="InterPro"/>
</dbReference>
<dbReference type="SUPFAM" id="SSF103473">
    <property type="entry name" value="MFS general substrate transporter"/>
    <property type="match status" value="1"/>
</dbReference>
<organism evidence="11 14">
    <name type="scientific">Bacteroides ovatus</name>
    <dbReference type="NCBI Taxonomy" id="28116"/>
    <lineage>
        <taxon>Bacteria</taxon>
        <taxon>Pseudomonadati</taxon>
        <taxon>Bacteroidota</taxon>
        <taxon>Bacteroidia</taxon>
        <taxon>Bacteroidales</taxon>
        <taxon>Bacteroidaceae</taxon>
        <taxon>Bacteroides</taxon>
    </lineage>
</organism>
<proteinExistence type="predicted"/>
<feature type="transmembrane region" description="Helical" evidence="8">
    <location>
        <begin position="321"/>
        <end position="340"/>
    </location>
</feature>
<dbReference type="EMBL" id="FNDO01000008">
    <property type="protein sequence ID" value="SDH59109.1"/>
    <property type="molecule type" value="Genomic_DNA"/>
</dbReference>
<keyword evidence="3" id="KW-1003">Cell membrane</keyword>
<feature type="transmembrane region" description="Helical" evidence="8">
    <location>
        <begin position="140"/>
        <end position="162"/>
    </location>
</feature>
<feature type="transmembrane region" description="Helical" evidence="8">
    <location>
        <begin position="12"/>
        <end position="31"/>
    </location>
</feature>
<name>A0A1G6GA50_BACOV</name>
<dbReference type="Proteomes" id="UP000478493">
    <property type="component" value="Unassembled WGS sequence"/>
</dbReference>
<evidence type="ECO:0000256" key="4">
    <source>
        <dbReference type="ARBA" id="ARBA00022692"/>
    </source>
</evidence>
<evidence type="ECO:0000256" key="8">
    <source>
        <dbReference type="SAM" id="Phobius"/>
    </source>
</evidence>
<feature type="transmembrane region" description="Helical" evidence="8">
    <location>
        <begin position="388"/>
        <end position="405"/>
    </location>
</feature>
<keyword evidence="2" id="KW-0813">Transport</keyword>
<sequence>MKIQTGRGTIPLITLIAIWSISALTSLPGLAVSPILGDLTKIFPKATDLDIQMLTSLPSLLIIPFILLGGKLTEKVDYVRVLKVGLWLFAASGILYLISNRMWQLIVVSALLGIGSGLIIPLSTGLVSRYFVGTYRVKQFGLSSAITNFTLVIATAVTGYLAEVSWHLPFLVYLLPLISILLVGHLKEDRTGEVAFTPSPSSSADTTKDNEASEQSTSIDIGGSKYGIHIKHLIELMLFYGVITYIVVVVIFNLPFLMEKHHFSSGNSGLMISLFFLAITAPGFCLDKIVALLKGRTKAYSLLSMALGLLLIWIAPIEWLIIPGCILVGLGYGIIQPMLYDKTTQTALPQKTTLALAFVMMMNYLAILLYPFIVDFFQWIFHTQSQEFPFIFNLLITIVTLFWAYRRRNTFLFNDQLK</sequence>
<dbReference type="InterPro" id="IPR020846">
    <property type="entry name" value="MFS_dom"/>
</dbReference>
<evidence type="ECO:0000313" key="12">
    <source>
        <dbReference type="EMBL" id="SDH59109.1"/>
    </source>
</evidence>
<dbReference type="EMBL" id="FMYE01000053">
    <property type="protein sequence ID" value="SDB78857.1"/>
    <property type="molecule type" value="Genomic_DNA"/>
</dbReference>
<evidence type="ECO:0000256" key="2">
    <source>
        <dbReference type="ARBA" id="ARBA00022448"/>
    </source>
</evidence>
<comment type="subcellular location">
    <subcellularLocation>
        <location evidence="1">Cell membrane</location>
        <topology evidence="1">Multi-pass membrane protein</topology>
    </subcellularLocation>
</comment>
<dbReference type="RefSeq" id="WP_004306932.1">
    <property type="nucleotide sequence ID" value="NZ_CABKQC010000011.1"/>
</dbReference>
<feature type="region of interest" description="Disordered" evidence="7">
    <location>
        <begin position="194"/>
        <end position="217"/>
    </location>
</feature>
<dbReference type="GO" id="GO:0005886">
    <property type="term" value="C:plasma membrane"/>
    <property type="evidence" value="ECO:0007669"/>
    <property type="project" value="UniProtKB-SubCell"/>
</dbReference>
<dbReference type="Proteomes" id="UP000183670">
    <property type="component" value="Unassembled WGS sequence"/>
</dbReference>
<dbReference type="Gene3D" id="1.20.1250.20">
    <property type="entry name" value="MFS general substrate transporter like domains"/>
    <property type="match status" value="1"/>
</dbReference>
<evidence type="ECO:0000256" key="6">
    <source>
        <dbReference type="ARBA" id="ARBA00023136"/>
    </source>
</evidence>
<dbReference type="InterPro" id="IPR050171">
    <property type="entry name" value="MFS_Transporters"/>
</dbReference>
<feature type="domain" description="Major facilitator superfamily (MFS) profile" evidence="9">
    <location>
        <begin position="14"/>
        <end position="411"/>
    </location>
</feature>
<feature type="transmembrane region" description="Helical" evidence="8">
    <location>
        <begin position="105"/>
        <end position="128"/>
    </location>
</feature>
<evidence type="ECO:0000256" key="1">
    <source>
        <dbReference type="ARBA" id="ARBA00004651"/>
    </source>
</evidence>
<keyword evidence="6 8" id="KW-0472">Membrane</keyword>
<keyword evidence="4 8" id="KW-0812">Transmembrane</keyword>
<feature type="transmembrane region" description="Helical" evidence="8">
    <location>
        <begin position="352"/>
        <end position="373"/>
    </location>
</feature>
<feature type="transmembrane region" description="Helical" evidence="8">
    <location>
        <begin position="299"/>
        <end position="315"/>
    </location>
</feature>
<gene>
    <name evidence="10" type="ORF">F3B85_17515</name>
    <name evidence="11" type="ORF">SAMN05192581_105311</name>
    <name evidence="12" type="ORF">SAMN05192582_1008108</name>
</gene>
<dbReference type="InterPro" id="IPR011701">
    <property type="entry name" value="MFS"/>
</dbReference>
<feature type="transmembrane region" description="Helical" evidence="8">
    <location>
        <begin position="168"/>
        <end position="186"/>
    </location>
</feature>
<evidence type="ECO:0000313" key="13">
    <source>
        <dbReference type="Proteomes" id="UP000181870"/>
    </source>
</evidence>
<evidence type="ECO:0000256" key="7">
    <source>
        <dbReference type="SAM" id="MobiDB-lite"/>
    </source>
</evidence>
<reference evidence="13 14" key="1">
    <citation type="submission" date="2016-10" db="EMBL/GenBank/DDBJ databases">
        <authorList>
            <person name="de Groot N.N."/>
        </authorList>
    </citation>
    <scope>NUCLEOTIDE SEQUENCE [LARGE SCALE GENOMIC DNA]</scope>
    <source>
        <strain evidence="11 14">NLAE-zl-C500</strain>
        <strain evidence="12 13">NLAE-zl-C57</strain>
    </source>
</reference>
<feature type="transmembrane region" description="Helical" evidence="8">
    <location>
        <begin position="238"/>
        <end position="258"/>
    </location>
</feature>
<evidence type="ECO:0000313" key="11">
    <source>
        <dbReference type="EMBL" id="SDB78857.1"/>
    </source>
</evidence>
<keyword evidence="5 8" id="KW-1133">Transmembrane helix</keyword>
<dbReference type="EMBL" id="VWGP01000014">
    <property type="protein sequence ID" value="KAA4532684.1"/>
    <property type="molecule type" value="Genomic_DNA"/>
</dbReference>
<evidence type="ECO:0000256" key="3">
    <source>
        <dbReference type="ARBA" id="ARBA00022475"/>
    </source>
</evidence>
<dbReference type="PANTHER" id="PTHR23517:SF2">
    <property type="entry name" value="MULTIDRUG RESISTANCE PROTEIN MDTH"/>
    <property type="match status" value="1"/>
</dbReference>
<protein>
    <submittedName>
        <fullName evidence="11">Cyanate permease</fullName>
    </submittedName>
    <submittedName>
        <fullName evidence="10">MFS transporter</fullName>
    </submittedName>
</protein>
<dbReference type="Pfam" id="PF07690">
    <property type="entry name" value="MFS_1"/>
    <property type="match status" value="1"/>
</dbReference>
<evidence type="ECO:0000256" key="5">
    <source>
        <dbReference type="ARBA" id="ARBA00022989"/>
    </source>
</evidence>
<reference evidence="10 15" key="2">
    <citation type="journal article" date="2019" name="Nat. Med.">
        <title>A library of human gut bacterial isolates paired with longitudinal multiomics data enables mechanistic microbiome research.</title>
        <authorList>
            <person name="Poyet M."/>
            <person name="Groussin M."/>
            <person name="Gibbons S.M."/>
            <person name="Avila-Pacheco J."/>
            <person name="Jiang X."/>
            <person name="Kearney S.M."/>
            <person name="Perrotta A.R."/>
            <person name="Berdy B."/>
            <person name="Zhao S."/>
            <person name="Lieberman T.D."/>
            <person name="Swanson P.K."/>
            <person name="Smith M."/>
            <person name="Roesemann S."/>
            <person name="Alexander J.E."/>
            <person name="Rich S.A."/>
            <person name="Livny J."/>
            <person name="Vlamakis H."/>
            <person name="Clish C."/>
            <person name="Bullock K."/>
            <person name="Deik A."/>
            <person name="Scott J."/>
            <person name="Pierce K.A."/>
            <person name="Xavier R.J."/>
            <person name="Alm E.J."/>
        </authorList>
    </citation>
    <scope>NUCLEOTIDE SEQUENCE [LARGE SCALE GENOMIC DNA]</scope>
    <source>
        <strain evidence="10 15">BIOML-A41</strain>
    </source>
</reference>
<evidence type="ECO:0000259" key="9">
    <source>
        <dbReference type="PROSITE" id="PS50850"/>
    </source>
</evidence>
<dbReference type="CDD" id="cd17473">
    <property type="entry name" value="MFS_arabinose_efflux_permease_like"/>
    <property type="match status" value="1"/>
</dbReference>